<organism evidence="3 4">
    <name type="scientific">Cytospora mali</name>
    <name type="common">Apple Valsa canker fungus</name>
    <name type="synonym">Valsa mali</name>
    <dbReference type="NCBI Taxonomy" id="578113"/>
    <lineage>
        <taxon>Eukaryota</taxon>
        <taxon>Fungi</taxon>
        <taxon>Dikarya</taxon>
        <taxon>Ascomycota</taxon>
        <taxon>Pezizomycotina</taxon>
        <taxon>Sordariomycetes</taxon>
        <taxon>Sordariomycetidae</taxon>
        <taxon>Diaporthales</taxon>
        <taxon>Cytosporaceae</taxon>
        <taxon>Cytospora</taxon>
    </lineage>
</organism>
<feature type="region of interest" description="Disordered" evidence="1">
    <location>
        <begin position="136"/>
        <end position="229"/>
    </location>
</feature>
<name>A0A194W0U1_CYTMA</name>
<feature type="region of interest" description="Disordered" evidence="1">
    <location>
        <begin position="84"/>
        <end position="106"/>
    </location>
</feature>
<feature type="transmembrane region" description="Helical" evidence="2">
    <location>
        <begin position="12"/>
        <end position="33"/>
    </location>
</feature>
<evidence type="ECO:0000256" key="2">
    <source>
        <dbReference type="SAM" id="Phobius"/>
    </source>
</evidence>
<dbReference type="Proteomes" id="UP000078559">
    <property type="component" value="Chromosome 5"/>
</dbReference>
<feature type="compositionally biased region" description="Basic and acidic residues" evidence="1">
    <location>
        <begin position="175"/>
        <end position="184"/>
    </location>
</feature>
<feature type="compositionally biased region" description="Basic and acidic residues" evidence="1">
    <location>
        <begin position="193"/>
        <end position="202"/>
    </location>
</feature>
<dbReference type="OrthoDB" id="5367275at2759"/>
<protein>
    <submittedName>
        <fullName evidence="3">Uncharacterized protein</fullName>
    </submittedName>
</protein>
<evidence type="ECO:0000256" key="1">
    <source>
        <dbReference type="SAM" id="MobiDB-lite"/>
    </source>
</evidence>
<keyword evidence="2" id="KW-0472">Membrane</keyword>
<keyword evidence="4" id="KW-1185">Reference proteome</keyword>
<dbReference type="EMBL" id="CM003102">
    <property type="protein sequence ID" value="KUI69733.1"/>
    <property type="molecule type" value="Genomic_DNA"/>
</dbReference>
<gene>
    <name evidence="3" type="ORF">VM1G_04869</name>
</gene>
<proteinExistence type="predicted"/>
<reference evidence="3" key="1">
    <citation type="submission" date="2014-12" db="EMBL/GenBank/DDBJ databases">
        <title>Genome Sequence of Valsa Canker Pathogens Uncovers a Specific Adaption of Colonization on Woody Bark.</title>
        <authorList>
            <person name="Yin Z."/>
            <person name="Liu H."/>
            <person name="Gao X."/>
            <person name="Li Z."/>
            <person name="Song N."/>
            <person name="Ke X."/>
            <person name="Dai Q."/>
            <person name="Wu Y."/>
            <person name="Sun Y."/>
            <person name="Xu J.-R."/>
            <person name="Kang Z.K."/>
            <person name="Wang L."/>
            <person name="Huang L."/>
        </authorList>
    </citation>
    <scope>NUCLEOTIDE SEQUENCE [LARGE SCALE GENOMIC DNA]</scope>
    <source>
        <strain evidence="3">03-8</strain>
    </source>
</reference>
<keyword evidence="2" id="KW-1133">Transmembrane helix</keyword>
<dbReference type="AlphaFoldDB" id="A0A194W0U1"/>
<keyword evidence="2" id="KW-0812">Transmembrane</keyword>
<accession>A0A194W0U1</accession>
<evidence type="ECO:0000313" key="3">
    <source>
        <dbReference type="EMBL" id="KUI69733.1"/>
    </source>
</evidence>
<dbReference type="SMR" id="A0A194W0U1"/>
<evidence type="ECO:0000313" key="4">
    <source>
        <dbReference type="Proteomes" id="UP000078559"/>
    </source>
</evidence>
<sequence>MVLLTSSQVSVALSSLIAVIAFTTALFLSGYVIQQRTVRNLRAAIKPNTSPQVYLPDYFRTDTEELADGTLVVLDEYNRPIRQRIGKPRDPAGQVIPEESGGHDDEAVVVEVKETLPEDVGQEQDQRAMAIEQLQEETEEAENREQQQQQEEDEVEEPPVMSEKQSVPQPAPWEVRVKGARPGDEDLVESPDDETKKPISRAERRRLIKEEISRLSQGEQPVYYQRRLW</sequence>